<name>A0ABP4G938_9ACTN</name>
<proteinExistence type="predicted"/>
<comment type="caution">
    <text evidence="1">The sequence shown here is derived from an EMBL/GenBank/DDBJ whole genome shotgun (WGS) entry which is preliminary data.</text>
</comment>
<dbReference type="RefSeq" id="WP_344438414.1">
    <property type="nucleotide sequence ID" value="NZ_BAAALF010000004.1"/>
</dbReference>
<dbReference type="EMBL" id="BAAALF010000004">
    <property type="protein sequence ID" value="GAA1217863.1"/>
    <property type="molecule type" value="Genomic_DNA"/>
</dbReference>
<keyword evidence="2" id="KW-1185">Reference proteome</keyword>
<reference evidence="2" key="1">
    <citation type="journal article" date="2019" name="Int. J. Syst. Evol. Microbiol.">
        <title>The Global Catalogue of Microorganisms (GCM) 10K type strain sequencing project: providing services to taxonomists for standard genome sequencing and annotation.</title>
        <authorList>
            <consortium name="The Broad Institute Genomics Platform"/>
            <consortium name="The Broad Institute Genome Sequencing Center for Infectious Disease"/>
            <person name="Wu L."/>
            <person name="Ma J."/>
        </authorList>
    </citation>
    <scope>NUCLEOTIDE SEQUENCE [LARGE SCALE GENOMIC DNA]</scope>
    <source>
        <strain evidence="2">JCM 13004</strain>
    </source>
</reference>
<accession>A0ABP4G938</accession>
<gene>
    <name evidence="1" type="ORF">GCM10009665_04690</name>
</gene>
<evidence type="ECO:0000313" key="1">
    <source>
        <dbReference type="EMBL" id="GAA1217863.1"/>
    </source>
</evidence>
<organism evidence="1 2">
    <name type="scientific">Kitasatospora nipponensis</name>
    <dbReference type="NCBI Taxonomy" id="258049"/>
    <lineage>
        <taxon>Bacteria</taxon>
        <taxon>Bacillati</taxon>
        <taxon>Actinomycetota</taxon>
        <taxon>Actinomycetes</taxon>
        <taxon>Kitasatosporales</taxon>
        <taxon>Streptomycetaceae</taxon>
        <taxon>Kitasatospora</taxon>
    </lineage>
</organism>
<protein>
    <submittedName>
        <fullName evidence="1">Uncharacterized protein</fullName>
    </submittedName>
</protein>
<sequence>MRVTPEEYWEKRWPVALELHDCWRSEESVVAVLRLLVSKLAPCDDPGATDFGVIGYLHDAFDMTLGEAKRLCRWSGLGGDLSDQEVEERTGTLVPHQQDYWLEP</sequence>
<evidence type="ECO:0000313" key="2">
    <source>
        <dbReference type="Proteomes" id="UP001500037"/>
    </source>
</evidence>
<dbReference type="Proteomes" id="UP001500037">
    <property type="component" value="Unassembled WGS sequence"/>
</dbReference>